<reference evidence="2" key="1">
    <citation type="journal article" date="2022" name="bioRxiv">
        <title>Sequencing and chromosome-scale assembly of the giantPleurodeles waltlgenome.</title>
        <authorList>
            <person name="Brown T."/>
            <person name="Elewa A."/>
            <person name="Iarovenko S."/>
            <person name="Subramanian E."/>
            <person name="Araus A.J."/>
            <person name="Petzold A."/>
            <person name="Susuki M."/>
            <person name="Suzuki K.-i.T."/>
            <person name="Hayashi T."/>
            <person name="Toyoda A."/>
            <person name="Oliveira C."/>
            <person name="Osipova E."/>
            <person name="Leigh N.D."/>
            <person name="Simon A."/>
            <person name="Yun M.H."/>
        </authorList>
    </citation>
    <scope>NUCLEOTIDE SEQUENCE</scope>
    <source>
        <strain evidence="2">20211129_DDA</strain>
        <tissue evidence="2">Liver</tissue>
    </source>
</reference>
<evidence type="ECO:0000256" key="1">
    <source>
        <dbReference type="SAM" id="MobiDB-lite"/>
    </source>
</evidence>
<dbReference type="AlphaFoldDB" id="A0AAV7R7D9"/>
<organism evidence="2 3">
    <name type="scientific">Pleurodeles waltl</name>
    <name type="common">Iberian ribbed newt</name>
    <dbReference type="NCBI Taxonomy" id="8319"/>
    <lineage>
        <taxon>Eukaryota</taxon>
        <taxon>Metazoa</taxon>
        <taxon>Chordata</taxon>
        <taxon>Craniata</taxon>
        <taxon>Vertebrata</taxon>
        <taxon>Euteleostomi</taxon>
        <taxon>Amphibia</taxon>
        <taxon>Batrachia</taxon>
        <taxon>Caudata</taxon>
        <taxon>Salamandroidea</taxon>
        <taxon>Salamandridae</taxon>
        <taxon>Pleurodelinae</taxon>
        <taxon>Pleurodeles</taxon>
    </lineage>
</organism>
<comment type="caution">
    <text evidence="2">The sequence shown here is derived from an EMBL/GenBank/DDBJ whole genome shotgun (WGS) entry which is preliminary data.</text>
</comment>
<dbReference type="Proteomes" id="UP001066276">
    <property type="component" value="Chromosome 5"/>
</dbReference>
<name>A0AAV7R7D9_PLEWA</name>
<accession>A0AAV7R7D9</accession>
<proteinExistence type="predicted"/>
<gene>
    <name evidence="2" type="ORF">NDU88_001490</name>
</gene>
<protein>
    <submittedName>
        <fullName evidence="2">Uncharacterized protein</fullName>
    </submittedName>
</protein>
<evidence type="ECO:0000313" key="3">
    <source>
        <dbReference type="Proteomes" id="UP001066276"/>
    </source>
</evidence>
<keyword evidence="3" id="KW-1185">Reference proteome</keyword>
<feature type="region of interest" description="Disordered" evidence="1">
    <location>
        <begin position="1"/>
        <end position="59"/>
    </location>
</feature>
<sequence>MQRQSTLRPRQDPQPDPGSSDPTAQELDTAVNKCPTAGPMCRKVDRRPPRGMRMGRPGQLTNLQCNTHVYRNCTLDLYEFQVGDS</sequence>
<dbReference type="EMBL" id="JANPWB010000009">
    <property type="protein sequence ID" value="KAJ1148662.1"/>
    <property type="molecule type" value="Genomic_DNA"/>
</dbReference>
<evidence type="ECO:0000313" key="2">
    <source>
        <dbReference type="EMBL" id="KAJ1148662.1"/>
    </source>
</evidence>